<sequence length="1437" mass="161695">MEIPSTVRKCLDRFKILLADDSRYKEEIVDVFGRFRVWAGNVSAHTSGKRSLRYRLRDSSELTEAVLAYLKELLDILGRANNELPSIDEDPSEEDDEEGDEELFEVDARQSPAQQALEEVDDIISGLMRISMALRNPARNDQVRYADTALTKLFEPRDIEHVRMKYPHLPHYLAQRLGKSISQHRQYFKYRREHNEKLAQGIDDLKPDDDETRQSTVATALVKPGIQPGSFHEDSDNGSIGTATSYAPSESSETLLRPPPRPEKATDGLPFECNICFHIVNAPNERLWRQHVYEDLPPYTCMHEDCQSVIRQFSRRSAWRRHTLDHYRYWVCPYGCEDAFASAEDHRRHMKVDHHEDLQDVMLKSLSKSCARDSGFQFAQCPFCYKETSNRNLWFKHVGHHLEQLALFALPTHIFAHSTDHEENDPSDVDEPAEQDIESDNDAAQGISAPVFEPPGYQDLFLAVRLEPANMNPDELELLAEAPRLFSVTPSDDADVRTEVTEAVSSMSDIIRDLSPAKEGASVADESGPASAVGVEVLDIIHPTKDPSVRDRHPGLFESNPSDEAASEDENYDTTPSRTTSFSENGLEKAAPPPSVTALSDHASSLGASAWEARNASMQDDPRQGPRGEDENTSTEDKPEQPFVEMLRRVRPADIEREGIATSDRGRHQAIDTDQGRLAEPQGRQHRAIDEEQAADDFASSQHQRQPIDEDQAEWERDRPGGSGRYRSRSRGHSPTPTFHIYNRAMEEDDDRDPSRAFPLVPYPPTRYPPHPQGGAKIREQGPLGNVERERRPYKVEETAFEQKERRETYLEYKQREQDAKDEEERKYDDFVRLQAEKKEKMEREATEEEENFQTEMRKRLSNMGYTQQTIDILVDEEIPSESRKQVESTHDTTALAAGSDSHPPDAPVYPKVHRKYLSVETLNYYHIPWEYDHLDPEYIIILRDMDQRGTDLLFEHTSRLRRGKVSLELADETKPELKLLHLVTGALALNVLEYTSATPLDKPAQEQPANCHLPSTADSKHLRYEYSSGNEKRDAEYEAPDTSAKGYYRQGGFSDGNPISSTGKGGPLSGGTNRQIDLQSPSNLGQETTDAGNVPNLKWRFSDSKTRLLSGGWVRQQLITDLPSSKDIFGAQQHLKKGAVRELHWHKVAEWGYVYAGRVAVSAVDENGKNQYDVLEKGDVWYFPKGAAHGVEGLDDDNEFLLVFDEGDFEAPGTTFNVDDWITHTPRDILARSLGVNESELAGLQQTPYIVAATNSSGGAGDEGIDHPYGNLADGNGSYVKHSKDVAPIVAPGGGGTIQIFDSRSFPISKTLATSVVTLKPGALRELHWHPTAEEWVYFVSGQGRATIFAGNARSRTFDFSAGDTAVFPDNSGHYVENTSQTEDLVWIEVFKADRVADISLTQWLALTPAPYVARVLNVSVATVKKLKKEKQLILA</sequence>
<dbReference type="CDD" id="cd20305">
    <property type="entry name" value="cupin_OxDC_C"/>
    <property type="match status" value="1"/>
</dbReference>
<feature type="binding site" evidence="2">
    <location>
        <position position="1375"/>
    </location>
    <ligand>
        <name>Mn(2+)</name>
        <dbReference type="ChEBI" id="CHEBI:29035"/>
        <label>2</label>
    </ligand>
</feature>
<organism evidence="6 7">
    <name type="scientific">Zymoseptoria tritici (strain ST99CH_3D7)</name>
    <dbReference type="NCBI Taxonomy" id="1276538"/>
    <lineage>
        <taxon>Eukaryota</taxon>
        <taxon>Fungi</taxon>
        <taxon>Dikarya</taxon>
        <taxon>Ascomycota</taxon>
        <taxon>Pezizomycotina</taxon>
        <taxon>Dothideomycetes</taxon>
        <taxon>Dothideomycetidae</taxon>
        <taxon>Mycosphaerellales</taxon>
        <taxon>Mycosphaerellaceae</taxon>
        <taxon>Zymoseptoria</taxon>
    </lineage>
</organism>
<proteinExistence type="predicted"/>
<feature type="region of interest" description="Disordered" evidence="4">
    <location>
        <begin position="1001"/>
        <end position="1097"/>
    </location>
</feature>
<feature type="compositionally biased region" description="Polar residues" evidence="4">
    <location>
        <begin position="1071"/>
        <end position="1092"/>
    </location>
</feature>
<protein>
    <recommendedName>
        <fullName evidence="5">C2H2-type domain-containing protein</fullName>
    </recommendedName>
</protein>
<keyword evidence="2" id="KW-0464">Manganese</keyword>
<feature type="compositionally biased region" description="Pro residues" evidence="4">
    <location>
        <begin position="761"/>
        <end position="772"/>
    </location>
</feature>
<dbReference type="InterPro" id="IPR058925">
    <property type="entry name" value="zf-C2H2_AcuF"/>
</dbReference>
<feature type="domain" description="C2H2-type" evidence="5">
    <location>
        <begin position="332"/>
        <end position="355"/>
    </location>
</feature>
<keyword evidence="3" id="KW-0175">Coiled coil</keyword>
<feature type="binding site" evidence="2">
    <location>
        <position position="1336"/>
    </location>
    <ligand>
        <name>Mn(2+)</name>
        <dbReference type="ChEBI" id="CHEBI:29035"/>
        <label>2</label>
    </ligand>
</feature>
<evidence type="ECO:0000313" key="6">
    <source>
        <dbReference type="EMBL" id="SMQ50337.1"/>
    </source>
</evidence>
<dbReference type="Gene3D" id="2.60.120.10">
    <property type="entry name" value="Jelly Rolls"/>
    <property type="match status" value="2"/>
</dbReference>
<feature type="compositionally biased region" description="Polar residues" evidence="4">
    <location>
        <begin position="573"/>
        <end position="584"/>
    </location>
</feature>
<feature type="compositionally biased region" description="Basic and acidic residues" evidence="4">
    <location>
        <begin position="543"/>
        <end position="555"/>
    </location>
</feature>
<dbReference type="NCBIfam" id="TIGR03404">
    <property type="entry name" value="bicupin_oxalic"/>
    <property type="match status" value="1"/>
</dbReference>
<reference evidence="6 7" key="1">
    <citation type="submission" date="2016-06" db="EMBL/GenBank/DDBJ databases">
        <authorList>
            <person name="Kjaerup R.B."/>
            <person name="Dalgaard T.S."/>
            <person name="Juul-Madsen H.R."/>
        </authorList>
    </citation>
    <scope>NUCLEOTIDE SEQUENCE [LARGE SCALE GENOMIC DNA]</scope>
</reference>
<evidence type="ECO:0000256" key="3">
    <source>
        <dbReference type="SAM" id="Coils"/>
    </source>
</evidence>
<evidence type="ECO:0000313" key="7">
    <source>
        <dbReference type="Proteomes" id="UP000215127"/>
    </source>
</evidence>
<feature type="compositionally biased region" description="Basic and acidic residues" evidence="4">
    <location>
        <begin position="620"/>
        <end position="677"/>
    </location>
</feature>
<dbReference type="SMART" id="SM00355">
    <property type="entry name" value="ZnF_C2H2"/>
    <property type="match status" value="3"/>
</dbReference>
<dbReference type="SUPFAM" id="SSF51182">
    <property type="entry name" value="RmlC-like cupins"/>
    <property type="match status" value="1"/>
</dbReference>
<keyword evidence="2" id="KW-0479">Metal-binding</keyword>
<feature type="compositionally biased region" description="Basic and acidic residues" evidence="4">
    <location>
        <begin position="881"/>
        <end position="891"/>
    </location>
</feature>
<dbReference type="InterPro" id="IPR014710">
    <property type="entry name" value="RmlC-like_jellyroll"/>
</dbReference>
<evidence type="ECO:0000259" key="5">
    <source>
        <dbReference type="PROSITE" id="PS00028"/>
    </source>
</evidence>
<feature type="active site" description="Proton donor" evidence="1">
    <location>
        <position position="1390"/>
    </location>
</feature>
<feature type="compositionally biased region" description="Basic and acidic residues" evidence="4">
    <location>
        <begin position="1019"/>
        <end position="1037"/>
    </location>
</feature>
<feature type="binding site" evidence="2">
    <location>
        <position position="1329"/>
    </location>
    <ligand>
        <name>Mn(2+)</name>
        <dbReference type="ChEBI" id="CHEBI:29035"/>
        <label>2</label>
    </ligand>
</feature>
<feature type="binding site" evidence="2">
    <location>
        <position position="1145"/>
    </location>
    <ligand>
        <name>Mn(2+)</name>
        <dbReference type="ChEBI" id="CHEBI:29035"/>
        <label>1</label>
    </ligand>
</feature>
<dbReference type="Pfam" id="PF00190">
    <property type="entry name" value="Cupin_1"/>
    <property type="match status" value="2"/>
</dbReference>
<name>A0A1X7RTP1_ZYMT9</name>
<dbReference type="InterPro" id="IPR017774">
    <property type="entry name" value="Bicupin_oxalate_deCO2ase/Oxase"/>
</dbReference>
<keyword evidence="7" id="KW-1185">Reference proteome</keyword>
<dbReference type="STRING" id="1276538.A0A1X7RTP1"/>
<evidence type="ECO:0000256" key="4">
    <source>
        <dbReference type="SAM" id="MobiDB-lite"/>
    </source>
</evidence>
<dbReference type="InterPro" id="IPR011051">
    <property type="entry name" value="RmlC_Cupin_sf"/>
</dbReference>
<feature type="compositionally biased region" description="Basic and acidic residues" evidence="4">
    <location>
        <begin position="787"/>
        <end position="805"/>
    </location>
</feature>
<feature type="compositionally biased region" description="Acidic residues" evidence="4">
    <location>
        <begin position="422"/>
        <end position="440"/>
    </location>
</feature>
<feature type="binding site" evidence="2">
    <location>
        <position position="1190"/>
    </location>
    <ligand>
        <name>Mn(2+)</name>
        <dbReference type="ChEBI" id="CHEBI:29035"/>
        <label>1</label>
    </ligand>
</feature>
<accession>A0A1X7RTP1</accession>
<feature type="region of interest" description="Disordered" evidence="4">
    <location>
        <begin position="878"/>
        <end position="908"/>
    </location>
</feature>
<dbReference type="Proteomes" id="UP000215127">
    <property type="component" value="Chromosome 4"/>
</dbReference>
<feature type="binding site" evidence="2">
    <location>
        <position position="1331"/>
    </location>
    <ligand>
        <name>Mn(2+)</name>
        <dbReference type="ChEBI" id="CHEBI:29035"/>
        <label>2</label>
    </ligand>
</feature>
<evidence type="ECO:0000256" key="1">
    <source>
        <dbReference type="PIRSR" id="PIRSR617774-1"/>
    </source>
</evidence>
<feature type="region of interest" description="Disordered" evidence="4">
    <location>
        <begin position="543"/>
        <end position="805"/>
    </location>
</feature>
<dbReference type="InterPro" id="IPR006045">
    <property type="entry name" value="Cupin_1"/>
</dbReference>
<evidence type="ECO:0000256" key="2">
    <source>
        <dbReference type="PIRSR" id="PIRSR617774-2"/>
    </source>
</evidence>
<dbReference type="EMBL" id="LT853695">
    <property type="protein sequence ID" value="SMQ50337.1"/>
    <property type="molecule type" value="Genomic_DNA"/>
</dbReference>
<comment type="cofactor">
    <cofactor evidence="2">
        <name>Mn(2+)</name>
        <dbReference type="ChEBI" id="CHEBI:29035"/>
    </cofactor>
    <text evidence="2">Binds 2 manganese ions per subunit.</text>
</comment>
<feature type="compositionally biased region" description="Polar residues" evidence="4">
    <location>
        <begin position="237"/>
        <end position="254"/>
    </location>
</feature>
<feature type="region of interest" description="Disordered" evidence="4">
    <location>
        <begin position="419"/>
        <end position="440"/>
    </location>
</feature>
<dbReference type="SMART" id="SM00835">
    <property type="entry name" value="Cupin_1"/>
    <property type="match status" value="2"/>
</dbReference>
<dbReference type="GO" id="GO:0033609">
    <property type="term" value="P:oxalate metabolic process"/>
    <property type="evidence" value="ECO:0007669"/>
    <property type="project" value="InterPro"/>
</dbReference>
<dbReference type="Pfam" id="PF26082">
    <property type="entry name" value="zf-C2H2_AcuF"/>
    <property type="match status" value="1"/>
</dbReference>
<dbReference type="InterPro" id="IPR013087">
    <property type="entry name" value="Znf_C2H2_type"/>
</dbReference>
<dbReference type="PROSITE" id="PS00028">
    <property type="entry name" value="ZINC_FINGER_C2H2_1"/>
    <property type="match status" value="1"/>
</dbReference>
<gene>
    <name evidence="6" type="ORF">ZT3D7_G5490</name>
</gene>
<feature type="coiled-coil region" evidence="3">
    <location>
        <begin position="831"/>
        <end position="859"/>
    </location>
</feature>
<dbReference type="PANTHER" id="PTHR35391">
    <property type="entry name" value="C2H2-TYPE DOMAIN-CONTAINING PROTEIN-RELATED"/>
    <property type="match status" value="1"/>
</dbReference>
<feature type="region of interest" description="Disordered" evidence="4">
    <location>
        <begin position="223"/>
        <end position="263"/>
    </location>
</feature>
<dbReference type="PANTHER" id="PTHR35391:SF7">
    <property type="entry name" value="C2H2-TYPE DOMAIN-CONTAINING PROTEIN"/>
    <property type="match status" value="1"/>
</dbReference>
<feature type="binding site" evidence="2">
    <location>
        <position position="1151"/>
    </location>
    <ligand>
        <name>Mn(2+)</name>
        <dbReference type="ChEBI" id="CHEBI:29035"/>
        <label>1</label>
    </ligand>
</feature>
<feature type="binding site" evidence="2">
    <location>
        <position position="1147"/>
    </location>
    <ligand>
        <name>Mn(2+)</name>
        <dbReference type="ChEBI" id="CHEBI:29035"/>
        <label>1</label>
    </ligand>
</feature>
<dbReference type="GO" id="GO:0046872">
    <property type="term" value="F:metal ion binding"/>
    <property type="evidence" value="ECO:0007669"/>
    <property type="project" value="UniProtKB-KW"/>
</dbReference>